<dbReference type="EC" id="3.1.3.7" evidence="2"/>
<dbReference type="Pfam" id="PF00459">
    <property type="entry name" value="Inositol_P"/>
    <property type="match status" value="1"/>
</dbReference>
<evidence type="ECO:0000259" key="1">
    <source>
        <dbReference type="Pfam" id="PF26061"/>
    </source>
</evidence>
<dbReference type="RefSeq" id="WP_378419500.1">
    <property type="nucleotide sequence ID" value="NZ_JBHSFO010000014.1"/>
</dbReference>
<dbReference type="Gene3D" id="3.30.540.10">
    <property type="entry name" value="Fructose-1,6-Bisphosphatase, subunit A, domain 1"/>
    <property type="match status" value="1"/>
</dbReference>
<reference evidence="3" key="1">
    <citation type="journal article" date="2019" name="Int. J. Syst. Evol. Microbiol.">
        <title>The Global Catalogue of Microorganisms (GCM) 10K type strain sequencing project: providing services to taxonomists for standard genome sequencing and annotation.</title>
        <authorList>
            <consortium name="The Broad Institute Genomics Platform"/>
            <consortium name="The Broad Institute Genome Sequencing Center for Infectious Disease"/>
            <person name="Wu L."/>
            <person name="Ma J."/>
        </authorList>
    </citation>
    <scope>NUCLEOTIDE SEQUENCE [LARGE SCALE GENOMIC DNA]</scope>
    <source>
        <strain evidence="3">CCUG 54520</strain>
    </source>
</reference>
<dbReference type="SUPFAM" id="SSF56655">
    <property type="entry name" value="Carbohydrate phosphatase"/>
    <property type="match status" value="1"/>
</dbReference>
<dbReference type="InterPro" id="IPR058334">
    <property type="entry name" value="DUF8021"/>
</dbReference>
<keyword evidence="3" id="KW-1185">Reference proteome</keyword>
<evidence type="ECO:0000313" key="2">
    <source>
        <dbReference type="EMBL" id="MFC4605758.1"/>
    </source>
</evidence>
<comment type="caution">
    <text evidence="2">The sequence shown here is derived from an EMBL/GenBank/DDBJ whole genome shotgun (WGS) entry which is preliminary data.</text>
</comment>
<evidence type="ECO:0000313" key="3">
    <source>
        <dbReference type="Proteomes" id="UP001595914"/>
    </source>
</evidence>
<dbReference type="PANTHER" id="PTHR43028:SF5">
    <property type="entry name" value="3'(2'),5'-BISPHOSPHATE NUCLEOTIDASE 1"/>
    <property type="match status" value="1"/>
</dbReference>
<feature type="domain" description="DUF8021" evidence="1">
    <location>
        <begin position="261"/>
        <end position="366"/>
    </location>
</feature>
<dbReference type="PANTHER" id="PTHR43028">
    <property type="entry name" value="3'(2'),5'-BISPHOSPHATE NUCLEOTIDASE 1"/>
    <property type="match status" value="1"/>
</dbReference>
<proteinExistence type="predicted"/>
<dbReference type="EMBL" id="JBHSFO010000014">
    <property type="protein sequence ID" value="MFC4605758.1"/>
    <property type="molecule type" value="Genomic_DNA"/>
</dbReference>
<dbReference type="InterPro" id="IPR050725">
    <property type="entry name" value="CysQ/Inositol_MonoPase"/>
</dbReference>
<dbReference type="GO" id="GO:0008441">
    <property type="term" value="F:3'(2'),5'-bisphosphate nucleotidase activity"/>
    <property type="evidence" value="ECO:0007669"/>
    <property type="project" value="UniProtKB-EC"/>
</dbReference>
<dbReference type="InterPro" id="IPR000760">
    <property type="entry name" value="Inositol_monophosphatase-like"/>
</dbReference>
<name>A0ABV9FWY7_9NOCA</name>
<keyword evidence="2" id="KW-0378">Hydrolase</keyword>
<dbReference type="Proteomes" id="UP001595914">
    <property type="component" value="Unassembled WGS sequence"/>
</dbReference>
<organism evidence="2 3">
    <name type="scientific">Rhodococcus kronopolitis</name>
    <dbReference type="NCBI Taxonomy" id="1460226"/>
    <lineage>
        <taxon>Bacteria</taxon>
        <taxon>Bacillati</taxon>
        <taxon>Actinomycetota</taxon>
        <taxon>Actinomycetes</taxon>
        <taxon>Mycobacteriales</taxon>
        <taxon>Nocardiaceae</taxon>
        <taxon>Rhodococcus</taxon>
    </lineage>
</organism>
<accession>A0ABV9FWY7</accession>
<protein>
    <submittedName>
        <fullName evidence="2">3'(2'),5'-bisphosphate nucleotidase CysQ</fullName>
        <ecNumber evidence="2">3.1.3.7</ecNumber>
    </submittedName>
</protein>
<dbReference type="Gene3D" id="3.40.190.80">
    <property type="match status" value="1"/>
</dbReference>
<dbReference type="CDD" id="cd01638">
    <property type="entry name" value="CysQ"/>
    <property type="match status" value="1"/>
</dbReference>
<dbReference type="Pfam" id="PF26061">
    <property type="entry name" value="DUF8021"/>
    <property type="match status" value="1"/>
</dbReference>
<gene>
    <name evidence="2" type="ORF">ACFO6S_18820</name>
</gene>
<sequence>MNADAEFAADLAAHAGELLIEIRAGELGATPLDPAQARELGRRGDREANAQLLERLAAARPADAVLSEESADDLARLDRDRVWIIDPLDGSKEYGLPGRDDWAVHVALWERGRGITEAAVAQPALGAVYTSGAVGLAERTPGPLRILVSGSRPPAFAAELAQRVGAELVTMGSAGAKAMAVLRGEADAYVHAGGQWEWDSAAPVGVAQAAGLHCSRVDGSALRYNETRPYLPDLLICRPEVAGLLLGEIATLAEAQGSQSLALVREYLGSLVTHDASKVRLSENCFRVENGQRTGSSAAEIIDELENGHQYEPITGIRELQLSEWGSQVVARFLLDMRAGEGTLTVSLTEHFAISGAEISAITAIIEPMRRPEA</sequence>